<keyword evidence="3" id="KW-1185">Reference proteome</keyword>
<name>A0AAX6EFM7_IRIPA</name>
<comment type="caution">
    <text evidence="2">The sequence shown here is derived from an EMBL/GenBank/DDBJ whole genome shotgun (WGS) entry which is preliminary data.</text>
</comment>
<evidence type="ECO:0000313" key="2">
    <source>
        <dbReference type="EMBL" id="KAJ6802768.1"/>
    </source>
</evidence>
<reference evidence="2" key="2">
    <citation type="submission" date="2023-04" db="EMBL/GenBank/DDBJ databases">
        <authorList>
            <person name="Bruccoleri R.E."/>
            <person name="Oakeley E.J."/>
            <person name="Faust A.-M."/>
            <person name="Dessus-Babus S."/>
            <person name="Altorfer M."/>
            <person name="Burckhardt D."/>
            <person name="Oertli M."/>
            <person name="Naumann U."/>
            <person name="Petersen F."/>
            <person name="Wong J."/>
        </authorList>
    </citation>
    <scope>NUCLEOTIDE SEQUENCE</scope>
    <source>
        <strain evidence="2">GSM-AAB239-AS_SAM_17_03QT</strain>
        <tissue evidence="2">Leaf</tissue>
    </source>
</reference>
<evidence type="ECO:0000259" key="1">
    <source>
        <dbReference type="Pfam" id="PF07258"/>
    </source>
</evidence>
<dbReference type="AlphaFoldDB" id="A0AAX6EFM7"/>
<proteinExistence type="predicted"/>
<dbReference type="InterPro" id="IPR037360">
    <property type="entry name" value="COMMD9"/>
</dbReference>
<accession>A0AAX6EFM7</accession>
<dbReference type="Pfam" id="PF07258">
    <property type="entry name" value="COMM_domain"/>
    <property type="match status" value="1"/>
</dbReference>
<protein>
    <recommendedName>
        <fullName evidence="1">COMM domain-containing protein</fullName>
    </recommendedName>
</protein>
<dbReference type="InterPro" id="IPR017920">
    <property type="entry name" value="COMM"/>
</dbReference>
<feature type="domain" description="COMM" evidence="1">
    <location>
        <begin position="196"/>
        <end position="256"/>
    </location>
</feature>
<dbReference type="EMBL" id="JANAVB010037018">
    <property type="protein sequence ID" value="KAJ6802768.1"/>
    <property type="molecule type" value="Genomic_DNA"/>
</dbReference>
<dbReference type="Proteomes" id="UP001140949">
    <property type="component" value="Unassembled WGS sequence"/>
</dbReference>
<reference evidence="2" key="1">
    <citation type="journal article" date="2023" name="GigaByte">
        <title>Genome assembly of the bearded iris, Iris pallida Lam.</title>
        <authorList>
            <person name="Bruccoleri R.E."/>
            <person name="Oakeley E.J."/>
            <person name="Faust A.M.E."/>
            <person name="Altorfer M."/>
            <person name="Dessus-Babus S."/>
            <person name="Burckhardt D."/>
            <person name="Oertli M."/>
            <person name="Naumann U."/>
            <person name="Petersen F."/>
            <person name="Wong J."/>
        </authorList>
    </citation>
    <scope>NUCLEOTIDE SEQUENCE</scope>
    <source>
        <strain evidence="2">GSM-AAB239-AS_SAM_17_03QT</strain>
    </source>
</reference>
<dbReference type="PANTHER" id="PTHR15663:SF6">
    <property type="entry name" value="COMM DOMAIN-CONTAINING PROTEIN-RELATED"/>
    <property type="match status" value="1"/>
</dbReference>
<gene>
    <name evidence="2" type="ORF">M6B38_191455</name>
</gene>
<organism evidence="2 3">
    <name type="scientific">Iris pallida</name>
    <name type="common">Sweet iris</name>
    <dbReference type="NCBI Taxonomy" id="29817"/>
    <lineage>
        <taxon>Eukaryota</taxon>
        <taxon>Viridiplantae</taxon>
        <taxon>Streptophyta</taxon>
        <taxon>Embryophyta</taxon>
        <taxon>Tracheophyta</taxon>
        <taxon>Spermatophyta</taxon>
        <taxon>Magnoliopsida</taxon>
        <taxon>Liliopsida</taxon>
        <taxon>Asparagales</taxon>
        <taxon>Iridaceae</taxon>
        <taxon>Iridoideae</taxon>
        <taxon>Irideae</taxon>
        <taxon>Iris</taxon>
    </lineage>
</organism>
<sequence>MAEADPLFLRLHKIPPATPEESLDEVLQALWRTRKTGLGSSDKTRIRSLLNVPSLQELDPVLACLRLIVRKFVHEGLTGDDIMKLFPFDLSNDLQGILVMLLLKYEDQWKEEASKDKPLWQQTRVSHQAKVQALPVISKFRTSELLSSWPRHDHTSYQYSNNHDSQIAGYANPTLPPPVPMSCNEDDGSLDNLENIPRLKSMTWTMENRSSAPGNRVAIITLKLQDYTKSSSGETEVKFQLSKDTLEAMLRSMACISEKFSNSMQMRETTVPTTVRMT</sequence>
<dbReference type="PANTHER" id="PTHR15663">
    <property type="entry name" value="COMM DOMAIN-CONTAINING PROTEIN 9"/>
    <property type="match status" value="1"/>
</dbReference>
<evidence type="ECO:0000313" key="3">
    <source>
        <dbReference type="Proteomes" id="UP001140949"/>
    </source>
</evidence>